<comment type="caution">
    <text evidence="6">The sequence shown here is derived from an EMBL/GenBank/DDBJ whole genome shotgun (WGS) entry which is preliminary data.</text>
</comment>
<reference evidence="6" key="1">
    <citation type="submission" date="2021-02" db="EMBL/GenBank/DDBJ databases">
        <authorList>
            <person name="Dougan E. K."/>
            <person name="Rhodes N."/>
            <person name="Thang M."/>
            <person name="Chan C."/>
        </authorList>
    </citation>
    <scope>NUCLEOTIDE SEQUENCE</scope>
</reference>
<dbReference type="Gene3D" id="3.40.190.10">
    <property type="entry name" value="Periplasmic binding protein-like II"/>
    <property type="match status" value="2"/>
</dbReference>
<dbReference type="Pfam" id="PF00160">
    <property type="entry name" value="Pro_isomerase"/>
    <property type="match status" value="1"/>
</dbReference>
<evidence type="ECO:0000256" key="2">
    <source>
        <dbReference type="ARBA" id="ARBA00010742"/>
    </source>
</evidence>
<evidence type="ECO:0000313" key="6">
    <source>
        <dbReference type="EMBL" id="CAE8645682.1"/>
    </source>
</evidence>
<evidence type="ECO:0000256" key="1">
    <source>
        <dbReference type="ARBA" id="ARBA00004418"/>
    </source>
</evidence>
<dbReference type="GO" id="GO:0042918">
    <property type="term" value="P:alkanesulfonate transmembrane transport"/>
    <property type="evidence" value="ECO:0007669"/>
    <property type="project" value="TreeGrafter"/>
</dbReference>
<dbReference type="GO" id="GO:0003755">
    <property type="term" value="F:peptidyl-prolyl cis-trans isomerase activity"/>
    <property type="evidence" value="ECO:0007669"/>
    <property type="project" value="InterPro"/>
</dbReference>
<evidence type="ECO:0000259" key="5">
    <source>
        <dbReference type="PROSITE" id="PS50072"/>
    </source>
</evidence>
<evidence type="ECO:0000256" key="3">
    <source>
        <dbReference type="ARBA" id="ARBA00022729"/>
    </source>
</evidence>
<accession>A0A813I1Z2</accession>
<feature type="chain" id="PRO_5032614639" description="PPIase cyclophilin-type domain-containing protein" evidence="4">
    <location>
        <begin position="27"/>
        <end position="631"/>
    </location>
</feature>
<comment type="similarity">
    <text evidence="2">Belongs to the bacterial solute-binding protein SsuA/TauA family.</text>
</comment>
<comment type="subcellular location">
    <subcellularLocation>
        <location evidence="1">Periplasm</location>
    </subcellularLocation>
</comment>
<evidence type="ECO:0000256" key="4">
    <source>
        <dbReference type="SAM" id="SignalP"/>
    </source>
</evidence>
<dbReference type="SUPFAM" id="SSF50891">
    <property type="entry name" value="Cyclophilin-like"/>
    <property type="match status" value="1"/>
</dbReference>
<keyword evidence="3 4" id="KW-0732">Signal</keyword>
<dbReference type="Proteomes" id="UP000626109">
    <property type="component" value="Unassembled WGS sequence"/>
</dbReference>
<sequence length="631" mass="68094">MAPYCRHFRQTFTVGWFSLVAAGVLAAMDAKGGSFTTPFKVKLASGAGGTFGVDDIAVAWATSGGFWKEEGLDIEWVPARGGVKVAEAVLAGEVDGGYGTWLPCVARHLEDKPLRILLSMAQSLAQNLVARKDKITSAQDLRGKRWAVDGIGALSHTLGQLIVKGLGLADGDVTWVVSGPPPQRIEALLSGDADCSLIRVEEAVALTRDHPELLHKLLPFEEILSIAPTQPHGVISATKDFVEKQPEVCAALCRGLIRASRSLHDSLDDFKEAVRQNVTERPPSVGSPVLVSDQEVEAIWRQEVAAGSFAVNGGLSEKHWAKQLGVYSELLSDARAASLSLQDFAEPAIVAQAVADLGGEQVSNGASKYPLASPSYEKFQLQAQSTKYLKKGIATMHRFSSLSFPVQRIFGKKQCRTALGRGLPHTMRATYGKQLAFLLSACCSWDLVGAAAPFRVKFEVTTTAGEGSFVVKVHPDWAPLGAAQFKELLESGFYDDTRFFRVIPSFMVQFGLSGSPAVSKEWSSKTIKDDDPASAQSNKPGYVTFAKTGAPNSRTSQIFINYVDNARLDSMGFQPFGEIEGDGMTVVKSIYNCGERPAQNMIQGQGNEYLDKAFPDLSKIKSARVINGDEL</sequence>
<dbReference type="Gene3D" id="2.40.100.10">
    <property type="entry name" value="Cyclophilin-like"/>
    <property type="match status" value="1"/>
</dbReference>
<dbReference type="PROSITE" id="PS50072">
    <property type="entry name" value="CSA_PPIASE_2"/>
    <property type="match status" value="1"/>
</dbReference>
<dbReference type="Pfam" id="PF09084">
    <property type="entry name" value="NMT1"/>
    <property type="match status" value="1"/>
</dbReference>
<feature type="domain" description="PPIase cyclophilin-type" evidence="5">
    <location>
        <begin position="467"/>
        <end position="592"/>
    </location>
</feature>
<proteinExistence type="inferred from homology"/>
<dbReference type="EMBL" id="CAJNNW010003719">
    <property type="protein sequence ID" value="CAE8645682.1"/>
    <property type="molecule type" value="Genomic_DNA"/>
</dbReference>
<dbReference type="InterPro" id="IPR002130">
    <property type="entry name" value="Cyclophilin-type_PPIase_dom"/>
</dbReference>
<dbReference type="PANTHER" id="PTHR30024:SF47">
    <property type="entry name" value="TAURINE-BINDING PERIPLASMIC PROTEIN"/>
    <property type="match status" value="1"/>
</dbReference>
<organism evidence="6 7">
    <name type="scientific">Polarella glacialis</name>
    <name type="common">Dinoflagellate</name>
    <dbReference type="NCBI Taxonomy" id="89957"/>
    <lineage>
        <taxon>Eukaryota</taxon>
        <taxon>Sar</taxon>
        <taxon>Alveolata</taxon>
        <taxon>Dinophyceae</taxon>
        <taxon>Suessiales</taxon>
        <taxon>Suessiaceae</taxon>
        <taxon>Polarella</taxon>
    </lineage>
</organism>
<protein>
    <recommendedName>
        <fullName evidence="5">PPIase cyclophilin-type domain-containing protein</fullName>
    </recommendedName>
</protein>
<name>A0A813I1Z2_POLGL</name>
<dbReference type="InterPro" id="IPR029000">
    <property type="entry name" value="Cyclophilin-like_dom_sf"/>
</dbReference>
<gene>
    <name evidence="6" type="ORF">PGLA2088_LOCUS4120</name>
</gene>
<evidence type="ECO:0000313" key="7">
    <source>
        <dbReference type="Proteomes" id="UP000626109"/>
    </source>
</evidence>
<dbReference type="PANTHER" id="PTHR30024">
    <property type="entry name" value="ALIPHATIC SULFONATES-BINDING PROTEIN-RELATED"/>
    <property type="match status" value="1"/>
</dbReference>
<feature type="signal peptide" evidence="4">
    <location>
        <begin position="1"/>
        <end position="26"/>
    </location>
</feature>
<dbReference type="AlphaFoldDB" id="A0A813I1Z2"/>
<dbReference type="SUPFAM" id="SSF53850">
    <property type="entry name" value="Periplasmic binding protein-like II"/>
    <property type="match status" value="1"/>
</dbReference>
<dbReference type="InterPro" id="IPR015168">
    <property type="entry name" value="SsuA/THI5"/>
</dbReference>